<dbReference type="GO" id="GO:0008483">
    <property type="term" value="F:transaminase activity"/>
    <property type="evidence" value="ECO:0007669"/>
    <property type="project" value="UniProtKB-KW"/>
</dbReference>
<organism evidence="8 9">
    <name type="scientific">Donghicola tyrosinivorans</name>
    <dbReference type="NCBI Taxonomy" id="1652492"/>
    <lineage>
        <taxon>Bacteria</taxon>
        <taxon>Pseudomonadati</taxon>
        <taxon>Pseudomonadota</taxon>
        <taxon>Alphaproteobacteria</taxon>
        <taxon>Rhodobacterales</taxon>
        <taxon>Roseobacteraceae</taxon>
        <taxon>Donghicola</taxon>
    </lineage>
</organism>
<dbReference type="NCBIfam" id="NF006014">
    <property type="entry name" value="PRK08153.1"/>
    <property type="match status" value="1"/>
</dbReference>
<dbReference type="CDD" id="cd00609">
    <property type="entry name" value="AAT_like"/>
    <property type="match status" value="1"/>
</dbReference>
<dbReference type="EMBL" id="PVTQ01000016">
    <property type="protein sequence ID" value="PRY85365.1"/>
    <property type="molecule type" value="Genomic_DNA"/>
</dbReference>
<dbReference type="InterPro" id="IPR015421">
    <property type="entry name" value="PyrdxlP-dep_Trfase_major"/>
</dbReference>
<keyword evidence="2 6" id="KW-0032">Aminotransferase</keyword>
<evidence type="ECO:0000256" key="1">
    <source>
        <dbReference type="ARBA" id="ARBA00007970"/>
    </source>
</evidence>
<evidence type="ECO:0000256" key="3">
    <source>
        <dbReference type="ARBA" id="ARBA00022679"/>
    </source>
</evidence>
<dbReference type="EC" id="2.6.1.-" evidence="6"/>
<dbReference type="OrthoDB" id="9809616at2"/>
<proteinExistence type="inferred from homology"/>
<evidence type="ECO:0000256" key="6">
    <source>
        <dbReference type="RuleBase" id="RU000481"/>
    </source>
</evidence>
<evidence type="ECO:0000313" key="9">
    <source>
        <dbReference type="Proteomes" id="UP000238392"/>
    </source>
</evidence>
<dbReference type="PANTHER" id="PTHR43643:SF3">
    <property type="entry name" value="HISTIDINOL-PHOSPHATE AMINOTRANSFERASE"/>
    <property type="match status" value="1"/>
</dbReference>
<dbReference type="InterPro" id="IPR004839">
    <property type="entry name" value="Aminotransferase_I/II_large"/>
</dbReference>
<accession>A0A2T0WFC7</accession>
<evidence type="ECO:0000313" key="8">
    <source>
        <dbReference type="EMBL" id="PRY85365.1"/>
    </source>
</evidence>
<name>A0A2T0WFC7_9RHOB</name>
<dbReference type="InterPro" id="IPR015422">
    <property type="entry name" value="PyrdxlP-dep_Trfase_small"/>
</dbReference>
<comment type="similarity">
    <text evidence="6">Belongs to the class-I pyridoxal-phosphate-dependent aminotransferase family.</text>
</comment>
<dbReference type="AlphaFoldDB" id="A0A2T0WFC7"/>
<dbReference type="PANTHER" id="PTHR43643">
    <property type="entry name" value="HISTIDINOL-PHOSPHATE AMINOTRANSFERASE 2"/>
    <property type="match status" value="1"/>
</dbReference>
<feature type="domain" description="Aminotransferase class I/classII large" evidence="7">
    <location>
        <begin position="37"/>
        <end position="349"/>
    </location>
</feature>
<comment type="caution">
    <text evidence="8">The sequence shown here is derived from an EMBL/GenBank/DDBJ whole genome shotgun (WGS) entry which is preliminary data.</text>
</comment>
<keyword evidence="9" id="KW-1185">Reference proteome</keyword>
<evidence type="ECO:0000256" key="4">
    <source>
        <dbReference type="ARBA" id="ARBA00022898"/>
    </source>
</evidence>
<dbReference type="Gene3D" id="3.40.640.10">
    <property type="entry name" value="Type I PLP-dependent aspartate aminotransferase-like (Major domain)"/>
    <property type="match status" value="1"/>
</dbReference>
<dbReference type="Proteomes" id="UP000238392">
    <property type="component" value="Unassembled WGS sequence"/>
</dbReference>
<comment type="similarity">
    <text evidence="1">Belongs to the class-II pyridoxal-phosphate-dependent aminotransferase family. Histidinol-phosphate aminotransferase subfamily.</text>
</comment>
<sequence>MTHPRYTKLLDSLPPTVPFVGPEVIERTTGQPFSARLGANENTFGPSPKALEAMRQADTEIWKYPDSASHDLKSEIAAQNDVGYDNIVIGEGVDGLLGYLARMMVEQGDAVVTSDGAYPTFNYHVAGFGGVLHKVPFKDDHEDLDALIARAAEVDAKLLYLSNPDNPMGSYIPGDTIAAALDRLPTGCLMILDEAYIELAPQDARTPIATEDPRVIRMRSMSKAYGLAGARVGYALGAAPLIKNFDKIRNHFGMNRSAQHAALAALQDTEWLAHIQTQVQQARDHLTRIANDNGLTALPSATNFVTIDCGKDGAYAKAVLDNLAAQGIFVRMPGPAPLNRCIRVSCAQTAALDLFAAALPAALKAAQ</sequence>
<dbReference type="Pfam" id="PF00155">
    <property type="entry name" value="Aminotran_1_2"/>
    <property type="match status" value="1"/>
</dbReference>
<dbReference type="GO" id="GO:0030170">
    <property type="term" value="F:pyridoxal phosphate binding"/>
    <property type="evidence" value="ECO:0007669"/>
    <property type="project" value="InterPro"/>
</dbReference>
<dbReference type="InterPro" id="IPR050106">
    <property type="entry name" value="HistidinolP_aminotransfase"/>
</dbReference>
<dbReference type="Gene3D" id="3.90.1150.10">
    <property type="entry name" value="Aspartate Aminotransferase, domain 1"/>
    <property type="match status" value="1"/>
</dbReference>
<dbReference type="PROSITE" id="PS00105">
    <property type="entry name" value="AA_TRANSFER_CLASS_1"/>
    <property type="match status" value="1"/>
</dbReference>
<dbReference type="InterPro" id="IPR015424">
    <property type="entry name" value="PyrdxlP-dep_Trfase"/>
</dbReference>
<comment type="cofactor">
    <cofactor evidence="6">
        <name>pyridoxal 5'-phosphate</name>
        <dbReference type="ChEBI" id="CHEBI:597326"/>
    </cofactor>
</comment>
<protein>
    <recommendedName>
        <fullName evidence="6">Aminotransferase</fullName>
        <ecNumber evidence="6">2.6.1.-</ecNumber>
    </recommendedName>
</protein>
<evidence type="ECO:0000256" key="2">
    <source>
        <dbReference type="ARBA" id="ARBA00022576"/>
    </source>
</evidence>
<evidence type="ECO:0000256" key="5">
    <source>
        <dbReference type="ARBA" id="ARBA00029440"/>
    </source>
</evidence>
<dbReference type="SUPFAM" id="SSF53383">
    <property type="entry name" value="PLP-dependent transferases"/>
    <property type="match status" value="1"/>
</dbReference>
<dbReference type="RefSeq" id="WP_106267569.1">
    <property type="nucleotide sequence ID" value="NZ_PVTQ01000016.1"/>
</dbReference>
<gene>
    <name evidence="8" type="ORF">CLV74_11619</name>
</gene>
<keyword evidence="3 6" id="KW-0808">Transferase</keyword>
<comment type="pathway">
    <text evidence="5">Amino-acid biosynthesis.</text>
</comment>
<dbReference type="InterPro" id="IPR004838">
    <property type="entry name" value="NHTrfase_class1_PyrdxlP-BS"/>
</dbReference>
<evidence type="ECO:0000259" key="7">
    <source>
        <dbReference type="Pfam" id="PF00155"/>
    </source>
</evidence>
<reference evidence="8 9" key="1">
    <citation type="submission" date="2018-03" db="EMBL/GenBank/DDBJ databases">
        <title>Genomic Encyclopedia of Archaeal and Bacterial Type Strains, Phase II (KMG-II): from individual species to whole genera.</title>
        <authorList>
            <person name="Goeker M."/>
        </authorList>
    </citation>
    <scope>NUCLEOTIDE SEQUENCE [LARGE SCALE GENOMIC DNA]</scope>
    <source>
        <strain evidence="8 9">DSM 100212</strain>
    </source>
</reference>
<keyword evidence="4" id="KW-0663">Pyridoxal phosphate</keyword>